<comment type="caution">
    <text evidence="1">The sequence shown here is derived from an EMBL/GenBank/DDBJ whole genome shotgun (WGS) entry which is preliminary data.</text>
</comment>
<dbReference type="RefSeq" id="WP_068264973.1">
    <property type="nucleotide sequence ID" value="NZ_LWSK01000073.1"/>
</dbReference>
<dbReference type="NCBIfam" id="TIGR04256">
    <property type="entry name" value="GxxExxY"/>
    <property type="match status" value="1"/>
</dbReference>
<dbReference type="Pfam" id="PF13366">
    <property type="entry name" value="PDDEXK_3"/>
    <property type="match status" value="1"/>
</dbReference>
<accession>A0A5B1CMP9</accession>
<dbReference type="AlphaFoldDB" id="A0A5B1CMP9"/>
<evidence type="ECO:0000313" key="2">
    <source>
        <dbReference type="Proteomes" id="UP000322699"/>
    </source>
</evidence>
<name>A0A5B1CMP9_9BACT</name>
<sequence length="262" mass="30479">MPIETSSPVKRFSQDEFGAVAYEVVGHAFSLHQELGRVFDESPIRSTLSHIIGQRAKEEVCVRLMHRNFEKRYYIDLLVDSGCPFELKTVSELVERHRLQLIQYLMLTDLRHGKLINFGSESLQHEFVNCHESTEHRRRFRLDSKRWTTNNPVADRFQETIVELLRDWGTGLDHGLYTEAVTHFLGGPDVVRQTVETLWDDKRVGKQVCSLLAPNEAFKITALRRNIPAYELHLRQFLKNTSLNKIYWVNVVSGEVQFVVIE</sequence>
<dbReference type="OrthoDB" id="274592at2"/>
<dbReference type="InterPro" id="IPR026350">
    <property type="entry name" value="GxxExxY"/>
</dbReference>
<dbReference type="EMBL" id="VRLW01000001">
    <property type="protein sequence ID" value="KAA1260840.1"/>
    <property type="molecule type" value="Genomic_DNA"/>
</dbReference>
<protein>
    <recommendedName>
        <fullName evidence="3">GxxExxY protein</fullName>
    </recommendedName>
</protein>
<organism evidence="1 2">
    <name type="scientific">Rubripirellula obstinata</name>
    <dbReference type="NCBI Taxonomy" id="406547"/>
    <lineage>
        <taxon>Bacteria</taxon>
        <taxon>Pseudomonadati</taxon>
        <taxon>Planctomycetota</taxon>
        <taxon>Planctomycetia</taxon>
        <taxon>Pirellulales</taxon>
        <taxon>Pirellulaceae</taxon>
        <taxon>Rubripirellula</taxon>
    </lineage>
</organism>
<gene>
    <name evidence="1" type="ORF">LF1_33820</name>
</gene>
<keyword evidence="2" id="KW-1185">Reference proteome</keyword>
<evidence type="ECO:0000313" key="1">
    <source>
        <dbReference type="EMBL" id="KAA1260840.1"/>
    </source>
</evidence>
<evidence type="ECO:0008006" key="3">
    <source>
        <dbReference type="Google" id="ProtNLM"/>
    </source>
</evidence>
<dbReference type="Proteomes" id="UP000322699">
    <property type="component" value="Unassembled WGS sequence"/>
</dbReference>
<proteinExistence type="predicted"/>
<reference evidence="1 2" key="1">
    <citation type="submission" date="2019-08" db="EMBL/GenBank/DDBJ databases">
        <title>Deep-cultivation of Planctomycetes and their phenomic and genomic characterization uncovers novel biology.</title>
        <authorList>
            <person name="Wiegand S."/>
            <person name="Jogler M."/>
            <person name="Boedeker C."/>
            <person name="Pinto D."/>
            <person name="Vollmers J."/>
            <person name="Rivas-Marin E."/>
            <person name="Kohn T."/>
            <person name="Peeters S.H."/>
            <person name="Heuer A."/>
            <person name="Rast P."/>
            <person name="Oberbeckmann S."/>
            <person name="Bunk B."/>
            <person name="Jeske O."/>
            <person name="Meyerdierks A."/>
            <person name="Storesund J.E."/>
            <person name="Kallscheuer N."/>
            <person name="Luecker S."/>
            <person name="Lage O.M."/>
            <person name="Pohl T."/>
            <person name="Merkel B.J."/>
            <person name="Hornburger P."/>
            <person name="Mueller R.-W."/>
            <person name="Bruemmer F."/>
            <person name="Labrenz M."/>
            <person name="Spormann A.M."/>
            <person name="Op Den Camp H."/>
            <person name="Overmann J."/>
            <person name="Amann R."/>
            <person name="Jetten M.S.M."/>
            <person name="Mascher T."/>
            <person name="Medema M.H."/>
            <person name="Devos D.P."/>
            <person name="Kaster A.-K."/>
            <person name="Ovreas L."/>
            <person name="Rohde M."/>
            <person name="Galperin M.Y."/>
            <person name="Jogler C."/>
        </authorList>
    </citation>
    <scope>NUCLEOTIDE SEQUENCE [LARGE SCALE GENOMIC DNA]</scope>
    <source>
        <strain evidence="1 2">LF1</strain>
    </source>
</reference>